<dbReference type="InterPro" id="IPR002204">
    <property type="entry name" value="3-OH-isobutyrate_DH-rel_CS"/>
</dbReference>
<dbReference type="Pfam" id="PF14833">
    <property type="entry name" value="NAD_binding_11"/>
    <property type="match status" value="1"/>
</dbReference>
<feature type="domain" description="6-phosphogluconate dehydrogenase NADP-binding" evidence="2">
    <location>
        <begin position="3"/>
        <end position="162"/>
    </location>
</feature>
<dbReference type="PANTHER" id="PTHR43060">
    <property type="entry name" value="3-HYDROXYISOBUTYRATE DEHYDROGENASE-LIKE 1, MITOCHONDRIAL-RELATED"/>
    <property type="match status" value="1"/>
</dbReference>
<dbReference type="SUPFAM" id="SSF51735">
    <property type="entry name" value="NAD(P)-binding Rossmann-fold domains"/>
    <property type="match status" value="1"/>
</dbReference>
<dbReference type="EMBL" id="CP033433">
    <property type="protein sequence ID" value="AYQ73668.1"/>
    <property type="molecule type" value="Genomic_DNA"/>
</dbReference>
<evidence type="ECO:0000256" key="1">
    <source>
        <dbReference type="ARBA" id="ARBA00009080"/>
    </source>
</evidence>
<evidence type="ECO:0000313" key="5">
    <source>
        <dbReference type="EMBL" id="AYQ73668.1"/>
    </source>
</evidence>
<dbReference type="Gene3D" id="1.10.1040.10">
    <property type="entry name" value="N-(1-d-carboxylethyl)-l-norvaline Dehydrogenase, domain 2"/>
    <property type="match status" value="1"/>
</dbReference>
<organism evidence="5 6">
    <name type="scientific">Cohnella candidum</name>
    <dbReference type="NCBI Taxonomy" id="2674991"/>
    <lineage>
        <taxon>Bacteria</taxon>
        <taxon>Bacillati</taxon>
        <taxon>Bacillota</taxon>
        <taxon>Bacilli</taxon>
        <taxon>Bacillales</taxon>
        <taxon>Paenibacillaceae</taxon>
        <taxon>Cohnella</taxon>
    </lineage>
</organism>
<dbReference type="Pfam" id="PF07238">
    <property type="entry name" value="PilZ"/>
    <property type="match status" value="1"/>
</dbReference>
<feature type="domain" description="3-hydroxyisobutyrate dehydrogenase-like NAD-binding" evidence="4">
    <location>
        <begin position="165"/>
        <end position="285"/>
    </location>
</feature>
<dbReference type="Pfam" id="PF03446">
    <property type="entry name" value="NAD_binding_2"/>
    <property type="match status" value="1"/>
</dbReference>
<evidence type="ECO:0000313" key="6">
    <source>
        <dbReference type="Proteomes" id="UP000269097"/>
    </source>
</evidence>
<sequence length="424" mass="45052">MKTIGFIGLGVMGTPMAANLLRKGYSVTVYNRTPGKAEELVHLGAETAASPLETARSSDVVITMISNDQAVEEVYYGEQGILGGLQPGTTVIDSSTVSPSLSRRLAADIHAKFSYFLDAPVTGSKPAAIDGTLLFMVGGDPKIVEENREIILAMGKEIIYTGPSGSGTTAKLAHNTIVGINAAGLIEGMAIAAKGGIDASAFLRIVQSGGAASKQADLKGRKIIDHDFSVQFSLALMLKDLKLSSVLTDGMGVSTPMLETAKSLFQIGQSAGHGESDLAALAQVYEEWIGAQIADLKPPVAAASEAALTQEQNRRKKTRVPLEIPVMVSVYQWLQEGSFSGQSVEGILNDVSEDGLQIASSFPLEHDMFVVIHLPPEAGLPPMTGRIIRIVKKQGLFHYGCLLSALPLYQKIQLKEYIAKNTEV</sequence>
<dbReference type="RefSeq" id="WP_123041752.1">
    <property type="nucleotide sequence ID" value="NZ_CP033433.1"/>
</dbReference>
<dbReference type="GO" id="GO:0016491">
    <property type="term" value="F:oxidoreductase activity"/>
    <property type="evidence" value="ECO:0007669"/>
    <property type="project" value="InterPro"/>
</dbReference>
<dbReference type="KEGG" id="coh:EAV92_14415"/>
<feature type="domain" description="PilZ" evidence="3">
    <location>
        <begin position="313"/>
        <end position="419"/>
    </location>
</feature>
<dbReference type="SUPFAM" id="SSF141371">
    <property type="entry name" value="PilZ domain-like"/>
    <property type="match status" value="1"/>
</dbReference>
<dbReference type="GO" id="GO:0050661">
    <property type="term" value="F:NADP binding"/>
    <property type="evidence" value="ECO:0007669"/>
    <property type="project" value="InterPro"/>
</dbReference>
<dbReference type="InterPro" id="IPR006115">
    <property type="entry name" value="6PGDH_NADP-bd"/>
</dbReference>
<comment type="similarity">
    <text evidence="1">Belongs to the HIBADH-related family.</text>
</comment>
<dbReference type="InterPro" id="IPR013328">
    <property type="entry name" value="6PGD_dom2"/>
</dbReference>
<proteinExistence type="inferred from homology"/>
<reference evidence="5 6" key="1">
    <citation type="submission" date="2018-10" db="EMBL/GenBank/DDBJ databases">
        <title>Genome Sequence of Cohnella sp.</title>
        <authorList>
            <person name="Srinivasan S."/>
            <person name="Kim M.K."/>
        </authorList>
    </citation>
    <scope>NUCLEOTIDE SEQUENCE [LARGE SCALE GENOMIC DNA]</scope>
    <source>
        <strain evidence="5 6">18JY8-7</strain>
    </source>
</reference>
<dbReference type="GO" id="GO:0051287">
    <property type="term" value="F:NAD binding"/>
    <property type="evidence" value="ECO:0007669"/>
    <property type="project" value="InterPro"/>
</dbReference>
<dbReference type="InterPro" id="IPR036291">
    <property type="entry name" value="NAD(P)-bd_dom_sf"/>
</dbReference>
<dbReference type="PROSITE" id="PS00895">
    <property type="entry name" value="3_HYDROXYISOBUT_DH"/>
    <property type="match status" value="1"/>
</dbReference>
<dbReference type="GO" id="GO:0035438">
    <property type="term" value="F:cyclic-di-GMP binding"/>
    <property type="evidence" value="ECO:0007669"/>
    <property type="project" value="InterPro"/>
</dbReference>
<evidence type="ECO:0000259" key="3">
    <source>
        <dbReference type="Pfam" id="PF07238"/>
    </source>
</evidence>
<evidence type="ECO:0000259" key="2">
    <source>
        <dbReference type="Pfam" id="PF03446"/>
    </source>
</evidence>
<accession>A0A3G3JZJ9</accession>
<dbReference type="InterPro" id="IPR029154">
    <property type="entry name" value="HIBADH-like_NADP-bd"/>
</dbReference>
<dbReference type="InterPro" id="IPR009875">
    <property type="entry name" value="PilZ_domain"/>
</dbReference>
<protein>
    <submittedName>
        <fullName evidence="5">Tartronate semialdehyde reductase</fullName>
    </submittedName>
</protein>
<name>A0A3G3JZJ9_9BACL</name>
<keyword evidence="6" id="KW-1185">Reference proteome</keyword>
<dbReference type="Proteomes" id="UP000269097">
    <property type="component" value="Chromosome"/>
</dbReference>
<dbReference type="GO" id="GO:0016054">
    <property type="term" value="P:organic acid catabolic process"/>
    <property type="evidence" value="ECO:0007669"/>
    <property type="project" value="UniProtKB-ARBA"/>
</dbReference>
<evidence type="ECO:0000259" key="4">
    <source>
        <dbReference type="Pfam" id="PF14833"/>
    </source>
</evidence>
<gene>
    <name evidence="5" type="ORF">EAV92_14415</name>
</gene>
<dbReference type="InterPro" id="IPR008927">
    <property type="entry name" value="6-PGluconate_DH-like_C_sf"/>
</dbReference>
<dbReference type="Gene3D" id="3.40.50.720">
    <property type="entry name" value="NAD(P)-binding Rossmann-like Domain"/>
    <property type="match status" value="1"/>
</dbReference>
<dbReference type="SUPFAM" id="SSF48179">
    <property type="entry name" value="6-phosphogluconate dehydrogenase C-terminal domain-like"/>
    <property type="match status" value="1"/>
</dbReference>
<dbReference type="PANTHER" id="PTHR43060:SF15">
    <property type="entry name" value="3-HYDROXYISOBUTYRATE DEHYDROGENASE-LIKE 1, MITOCHONDRIAL-RELATED"/>
    <property type="match status" value="1"/>
</dbReference>
<dbReference type="AlphaFoldDB" id="A0A3G3JZJ9"/>